<keyword evidence="4" id="KW-1185">Reference proteome</keyword>
<protein>
    <submittedName>
        <fullName evidence="3">Interactor of little elongation complex ELL subunit 2</fullName>
    </submittedName>
</protein>
<evidence type="ECO:0000259" key="2">
    <source>
        <dbReference type="Pfam" id="PF10505"/>
    </source>
</evidence>
<reference evidence="3" key="2">
    <citation type="submission" date="2025-08" db="UniProtKB">
        <authorList>
            <consortium name="Ensembl"/>
        </authorList>
    </citation>
    <scope>IDENTIFICATION</scope>
    <source>
        <strain evidence="3">Hd-rR</strain>
    </source>
</reference>
<feature type="compositionally biased region" description="Basic and acidic residues" evidence="1">
    <location>
        <begin position="446"/>
        <end position="458"/>
    </location>
</feature>
<reference evidence="3 4" key="1">
    <citation type="journal article" date="2007" name="Nature">
        <title>The medaka draft genome and insights into vertebrate genome evolution.</title>
        <authorList>
            <person name="Kasahara M."/>
            <person name="Naruse K."/>
            <person name="Sasaki S."/>
            <person name="Nakatani Y."/>
            <person name="Qu W."/>
            <person name="Ahsan B."/>
            <person name="Yamada T."/>
            <person name="Nagayasu Y."/>
            <person name="Doi K."/>
            <person name="Kasai Y."/>
            <person name="Jindo T."/>
            <person name="Kobayashi D."/>
            <person name="Shimada A."/>
            <person name="Toyoda A."/>
            <person name="Kuroki Y."/>
            <person name="Fujiyama A."/>
            <person name="Sasaki T."/>
            <person name="Shimizu A."/>
            <person name="Asakawa S."/>
            <person name="Shimizu N."/>
            <person name="Hashimoto S."/>
            <person name="Yang J."/>
            <person name="Lee Y."/>
            <person name="Matsushima K."/>
            <person name="Sugano S."/>
            <person name="Sakaizumi M."/>
            <person name="Narita T."/>
            <person name="Ohishi K."/>
            <person name="Haga S."/>
            <person name="Ohta F."/>
            <person name="Nomoto H."/>
            <person name="Nogata K."/>
            <person name="Morishita T."/>
            <person name="Endo T."/>
            <person name="Shin-I T."/>
            <person name="Takeda H."/>
            <person name="Morishita S."/>
            <person name="Kohara Y."/>
        </authorList>
    </citation>
    <scope>NUCLEOTIDE SEQUENCE [LARGE SCALE GENOMIC DNA]</scope>
    <source>
        <strain evidence="3 4">Hd-rR</strain>
    </source>
</reference>
<proteinExistence type="predicted"/>
<feature type="region of interest" description="Disordered" evidence="1">
    <location>
        <begin position="100"/>
        <end position="127"/>
    </location>
</feature>
<feature type="compositionally biased region" description="Low complexity" evidence="1">
    <location>
        <begin position="896"/>
        <end position="911"/>
    </location>
</feature>
<feature type="region of interest" description="Disordered" evidence="1">
    <location>
        <begin position="878"/>
        <end position="932"/>
    </location>
</feature>
<dbReference type="PANTHER" id="PTHR14633">
    <property type="entry name" value="LITTLE ELONGATION COMPLEX SUBUNIT 2"/>
    <property type="match status" value="1"/>
</dbReference>
<feature type="region of interest" description="Disordered" evidence="1">
    <location>
        <begin position="51"/>
        <end position="81"/>
    </location>
</feature>
<dbReference type="GO" id="GO:0042795">
    <property type="term" value="P:snRNA transcription by RNA polymerase II"/>
    <property type="evidence" value="ECO:0000318"/>
    <property type="project" value="GO_Central"/>
</dbReference>
<dbReference type="Pfam" id="PF10505">
    <property type="entry name" value="NARG2_C"/>
    <property type="match status" value="1"/>
</dbReference>
<dbReference type="Proteomes" id="UP000001038">
    <property type="component" value="Chromosome 6"/>
</dbReference>
<organism evidence="3 4">
    <name type="scientific">Oryzias latipes</name>
    <name type="common">Japanese rice fish</name>
    <name type="synonym">Japanese killifish</name>
    <dbReference type="NCBI Taxonomy" id="8090"/>
    <lineage>
        <taxon>Eukaryota</taxon>
        <taxon>Metazoa</taxon>
        <taxon>Chordata</taxon>
        <taxon>Craniata</taxon>
        <taxon>Vertebrata</taxon>
        <taxon>Euteleostomi</taxon>
        <taxon>Actinopterygii</taxon>
        <taxon>Neopterygii</taxon>
        <taxon>Teleostei</taxon>
        <taxon>Neoteleostei</taxon>
        <taxon>Acanthomorphata</taxon>
        <taxon>Ovalentaria</taxon>
        <taxon>Atherinomorphae</taxon>
        <taxon>Beloniformes</taxon>
        <taxon>Adrianichthyidae</taxon>
        <taxon>Oryziinae</taxon>
        <taxon>Oryzias</taxon>
    </lineage>
</organism>
<evidence type="ECO:0000313" key="3">
    <source>
        <dbReference type="Ensembl" id="ENSORLP00000009562.2"/>
    </source>
</evidence>
<evidence type="ECO:0000313" key="4">
    <source>
        <dbReference type="Proteomes" id="UP000001038"/>
    </source>
</evidence>
<dbReference type="STRING" id="8090.ENSORLP00000009562"/>
<dbReference type="Bgee" id="ENSORLG00000007629">
    <property type="expression patterns" value="Expressed in ovary and 14 other cell types or tissues"/>
</dbReference>
<feature type="compositionally biased region" description="Polar residues" evidence="1">
    <location>
        <begin position="501"/>
        <end position="515"/>
    </location>
</feature>
<dbReference type="AlphaFoldDB" id="H2LTY9"/>
<accession>H2LTY9</accession>
<dbReference type="GO" id="GO:0042796">
    <property type="term" value="P:snRNA transcription by RNA polymerase III"/>
    <property type="evidence" value="ECO:0000318"/>
    <property type="project" value="GO_Central"/>
</dbReference>
<sequence>MSTITHLYWFPTLSLPDYRDDPPAPDGPFFTRDFYDKYSLAPNIREIWTSLQRPAENSTEKQGSEVSAAEAPSSPTLKDAAEFKGKSCISSQERSWDSADSEASCAVSAEGTPDRDNARKTKGKRKQIEVTAAYPEPRLPFPFLSNLSSKEQRTYVGYLMSKKSRSPPQRLKTKVDNEVMQFMTYLQDVAKICAEDYNFMSPGALQYTEELFMACLEDMKTLPQCYQIHEMTSLTGGMFNPGLALTFEKQLLIMGNVSITDHKIVPADAQLASDYQSVSSGSPPAKKAKDMHAMIMNDGNAEKLCGLYEPHVCLTRDALFRLLDNHGPDFGDQWELPVTVKLSATKVNSQRKIVYIDPPLLKTEIPVRERSLLFHEESLKLSFIKKGSRKVFHLMTERPVEEQQLPPASVSQRSCASLANSGLDFEMDLIDLETFGETTTTKKPPHKETQSEKEERVKTKILPGSPLSQGTKRPSEHPLSPNCSPQKKEVLSDVHPPKTEPCQSDVSEVTKSLGRQSRESVEALDSDEEKLIIDDLGSPAATLKEQDLTSPSPSIAPPAPESVPATAESSSPHKGTRSARQSKRGEACGDQLSEILRMQSAMFKSGCDTAAAKSSRCVEPAVQPHQTSLVKPCVTSYLERQKNDDGETCGSSHKPSVNISTAEHKKILSQDLQACAEDEEDYEAPAEGNVFYKLYSLQELLLLVRSSVSLTHSRHCGSSQNQFVPVHVLPKLEFQLCHGVECLTSSEACQLWTESLLHSNTVSYIAHINALTSKVALLRKLPDDWKHKMSCWFKPSKSLNILHHLLKKLTGLQEGQYMVAHKAGEPFVTILKATKGGPHNLQQVHNGVPQPPSSGHMPWIPVDPAVVLPFHHNHGRVPCTFPPKPLQQTSKGGAYSQKNNQNKQGNKNNKSGQKKRKKKRNLFMGKLLKKSV</sequence>
<gene>
    <name evidence="3" type="primary">ICE2</name>
    <name evidence="3" type="synonym">ice2</name>
</gene>
<dbReference type="Ensembl" id="ENSORLT00000009563.2">
    <property type="protein sequence ID" value="ENSORLP00000009562.2"/>
    <property type="gene ID" value="ENSORLG00000007629.2"/>
</dbReference>
<dbReference type="GeneTree" id="ENSGT00390000006883"/>
<feature type="compositionally biased region" description="Basic residues" evidence="1">
    <location>
        <begin position="912"/>
        <end position="932"/>
    </location>
</feature>
<feature type="domain" description="Little elongation complex subunit 2 C-terminal" evidence="2">
    <location>
        <begin position="681"/>
        <end position="883"/>
    </location>
</feature>
<dbReference type="HOGENOM" id="CLU_327237_0_0_1"/>
<dbReference type="eggNOG" id="ENOG502QUWA">
    <property type="taxonomic scope" value="Eukaryota"/>
</dbReference>
<dbReference type="InParanoid" id="H2LTY9"/>
<feature type="region of interest" description="Disordered" evidence="1">
    <location>
        <begin position="435"/>
        <end position="587"/>
    </location>
</feature>
<evidence type="ECO:0000256" key="1">
    <source>
        <dbReference type="SAM" id="MobiDB-lite"/>
    </source>
</evidence>
<dbReference type="InterPro" id="IPR019535">
    <property type="entry name" value="ICE2_C"/>
</dbReference>
<name>H2LTY9_ORYLA</name>
<feature type="compositionally biased region" description="Low complexity" evidence="1">
    <location>
        <begin position="64"/>
        <end position="75"/>
    </location>
</feature>
<dbReference type="PANTHER" id="PTHR14633:SF3">
    <property type="entry name" value="LITTLE ELONGATION COMPLEX SUBUNIT 2"/>
    <property type="match status" value="1"/>
</dbReference>
<dbReference type="GO" id="GO:0008023">
    <property type="term" value="C:transcription elongation factor complex"/>
    <property type="evidence" value="ECO:0007669"/>
    <property type="project" value="InterPro"/>
</dbReference>
<dbReference type="GO" id="GO:0045945">
    <property type="term" value="P:positive regulation of transcription by RNA polymerase III"/>
    <property type="evidence" value="ECO:0000318"/>
    <property type="project" value="GO_Central"/>
</dbReference>
<reference evidence="3" key="3">
    <citation type="submission" date="2025-09" db="UniProtKB">
        <authorList>
            <consortium name="Ensembl"/>
        </authorList>
    </citation>
    <scope>IDENTIFICATION</scope>
    <source>
        <strain evidence="3">Hd-rR</strain>
    </source>
</reference>
<feature type="compositionally biased region" description="Basic and acidic residues" evidence="1">
    <location>
        <begin position="486"/>
        <end position="498"/>
    </location>
</feature>